<reference evidence="1 2" key="2">
    <citation type="journal article" date="2012" name="Environ. Microbiol.">
        <title>Characterization of the first alginolytic operons in a marine bacterium: from their emergence in marine Flavobacteriia to their independent transfers to marine Proteobacteria and human gut Bacteroides.</title>
        <authorList>
            <person name="Thomas F."/>
            <person name="Barbeyron T."/>
            <person name="Tonon T."/>
            <person name="Genicot S."/>
            <person name="Czjzek M."/>
            <person name="Michel G."/>
        </authorList>
    </citation>
    <scope>NUCLEOTIDE SEQUENCE [LARGE SCALE GENOMIC DNA]</scope>
    <source>
        <strain evidence="2">DSM 12802 / CCUG 47099 / CIP 106680 / NCIMB 13871 / Dsij</strain>
    </source>
</reference>
<protein>
    <submittedName>
        <fullName evidence="1">Uncharacterized protein</fullName>
    </submittedName>
</protein>
<gene>
    <name evidence="1" type="ordered locus">zobellia_2959</name>
</gene>
<name>G0LCQ7_ZOBGA</name>
<keyword evidence="2" id="KW-1185">Reference proteome</keyword>
<dbReference type="KEGG" id="zga:ZOBELLIA_2959"/>
<organism evidence="1 2">
    <name type="scientific">Zobellia galactanivorans (strain DSM 12802 / CCUG 47099 / CIP 106680 / NCIMB 13871 / Dsij)</name>
    <dbReference type="NCBI Taxonomy" id="63186"/>
    <lineage>
        <taxon>Bacteria</taxon>
        <taxon>Pseudomonadati</taxon>
        <taxon>Bacteroidota</taxon>
        <taxon>Flavobacteriia</taxon>
        <taxon>Flavobacteriales</taxon>
        <taxon>Flavobacteriaceae</taxon>
        <taxon>Zobellia</taxon>
    </lineage>
</organism>
<accession>G0LCQ7</accession>
<sequence>MASVKSISLGVPINALVKVRLLSTYFCYSVLRETGVLV</sequence>
<dbReference type="AlphaFoldDB" id="G0LCQ7"/>
<reference evidence="2" key="1">
    <citation type="submission" date="2009-07" db="EMBL/GenBank/DDBJ databases">
        <title>Complete genome sequence of Zobellia galactanivorans Dsij.</title>
        <authorList>
            <consortium name="Genoscope - CEA"/>
        </authorList>
    </citation>
    <scope>NUCLEOTIDE SEQUENCE [LARGE SCALE GENOMIC DNA]</scope>
    <source>
        <strain evidence="2">DSM 12802 / CCUG 47099 / CIP 106680 / NCIMB 13871 / Dsij</strain>
    </source>
</reference>
<dbReference type="EMBL" id="FP476056">
    <property type="protein sequence ID" value="CAZ97106.1"/>
    <property type="molecule type" value="Genomic_DNA"/>
</dbReference>
<evidence type="ECO:0000313" key="2">
    <source>
        <dbReference type="Proteomes" id="UP000008898"/>
    </source>
</evidence>
<dbReference type="HOGENOM" id="CLU_3335254_0_0_10"/>
<dbReference type="Proteomes" id="UP000008898">
    <property type="component" value="Chromosome"/>
</dbReference>
<evidence type="ECO:0000313" key="1">
    <source>
        <dbReference type="EMBL" id="CAZ97106.1"/>
    </source>
</evidence>
<proteinExistence type="predicted"/>